<dbReference type="AlphaFoldDB" id="X1P9D5"/>
<name>X1P9D5_9ZZZZ</name>
<dbReference type="EMBL" id="BARV01027293">
    <property type="protein sequence ID" value="GAI35640.1"/>
    <property type="molecule type" value="Genomic_DNA"/>
</dbReference>
<feature type="coiled-coil region" evidence="1">
    <location>
        <begin position="9"/>
        <end position="54"/>
    </location>
</feature>
<evidence type="ECO:0000313" key="2">
    <source>
        <dbReference type="EMBL" id="GAI35640.1"/>
    </source>
</evidence>
<protein>
    <submittedName>
        <fullName evidence="2">Uncharacterized protein</fullName>
    </submittedName>
</protein>
<feature type="non-terminal residue" evidence="2">
    <location>
        <position position="147"/>
    </location>
</feature>
<gene>
    <name evidence="2" type="ORF">S06H3_43941</name>
</gene>
<comment type="caution">
    <text evidence="2">The sequence shown here is derived from an EMBL/GenBank/DDBJ whole genome shotgun (WGS) entry which is preliminary data.</text>
</comment>
<organism evidence="2">
    <name type="scientific">marine sediment metagenome</name>
    <dbReference type="NCBI Taxonomy" id="412755"/>
    <lineage>
        <taxon>unclassified sequences</taxon>
        <taxon>metagenomes</taxon>
        <taxon>ecological metagenomes</taxon>
    </lineage>
</organism>
<sequence length="147" mass="16606">MLLGMGGKLNELKKLLSQEKQRLEQLEQDPALDQKQVSTQKKQINQKIAQMQLEIGRVSGKETNASVDSELSMVLFRPYDLYRWQPNMLKGDVLGLGFKTLMVSRLDGPSYEIIKGLIDKALTAEETGLKGIAYIDSRGFKQRDLYG</sequence>
<accession>X1P9D5</accession>
<evidence type="ECO:0000256" key="1">
    <source>
        <dbReference type="SAM" id="Coils"/>
    </source>
</evidence>
<reference evidence="2" key="1">
    <citation type="journal article" date="2014" name="Front. Microbiol.">
        <title>High frequency of phylogenetically diverse reductive dehalogenase-homologous genes in deep subseafloor sedimentary metagenomes.</title>
        <authorList>
            <person name="Kawai M."/>
            <person name="Futagami T."/>
            <person name="Toyoda A."/>
            <person name="Takaki Y."/>
            <person name="Nishi S."/>
            <person name="Hori S."/>
            <person name="Arai W."/>
            <person name="Tsubouchi T."/>
            <person name="Morono Y."/>
            <person name="Uchiyama I."/>
            <person name="Ito T."/>
            <person name="Fujiyama A."/>
            <person name="Inagaki F."/>
            <person name="Takami H."/>
        </authorList>
    </citation>
    <scope>NUCLEOTIDE SEQUENCE</scope>
    <source>
        <strain evidence="2">Expedition CK06-06</strain>
    </source>
</reference>
<keyword evidence="1" id="KW-0175">Coiled coil</keyword>
<proteinExistence type="predicted"/>